<feature type="domain" description="Carbohydrate kinase PfkB" evidence="3">
    <location>
        <begin position="2"/>
        <end position="235"/>
    </location>
</feature>
<evidence type="ECO:0000256" key="2">
    <source>
        <dbReference type="ARBA" id="ARBA00022777"/>
    </source>
</evidence>
<keyword evidence="1" id="KW-0808">Transferase</keyword>
<dbReference type="AlphaFoldDB" id="A0A3Q8CDR3"/>
<dbReference type="EMBL" id="CP018177">
    <property type="protein sequence ID" value="AUJ30988.1"/>
    <property type="molecule type" value="Genomic_DNA"/>
</dbReference>
<geneLocation type="plasmid" evidence="5">
    <name>pl11822-1</name>
</geneLocation>
<protein>
    <recommendedName>
        <fullName evidence="3">Carbohydrate kinase PfkB domain-containing protein</fullName>
    </recommendedName>
</protein>
<evidence type="ECO:0000256" key="1">
    <source>
        <dbReference type="ARBA" id="ARBA00022679"/>
    </source>
</evidence>
<keyword evidence="4" id="KW-0614">Plasmid</keyword>
<dbReference type="KEGG" id="lhw:BSQ49_12120"/>
<dbReference type="Gene3D" id="3.40.1190.20">
    <property type="match status" value="1"/>
</dbReference>
<dbReference type="InterPro" id="IPR029056">
    <property type="entry name" value="Ribokinase-like"/>
</dbReference>
<dbReference type="Proteomes" id="UP000314960">
    <property type="component" value="Plasmid pL11822-1"/>
</dbReference>
<dbReference type="SUPFAM" id="SSF53613">
    <property type="entry name" value="Ribokinase-like"/>
    <property type="match status" value="1"/>
</dbReference>
<gene>
    <name evidence="4" type="ORF">BSQ49_12120</name>
</gene>
<dbReference type="GO" id="GO:0016301">
    <property type="term" value="F:kinase activity"/>
    <property type="evidence" value="ECO:0007669"/>
    <property type="project" value="UniProtKB-KW"/>
</dbReference>
<dbReference type="Pfam" id="PF00294">
    <property type="entry name" value="PfkB"/>
    <property type="match status" value="1"/>
</dbReference>
<organism evidence="4 5">
    <name type="scientific">Liquorilactobacillus hordei</name>
    <dbReference type="NCBI Taxonomy" id="468911"/>
    <lineage>
        <taxon>Bacteria</taxon>
        <taxon>Bacillati</taxon>
        <taxon>Bacillota</taxon>
        <taxon>Bacilli</taxon>
        <taxon>Lactobacillales</taxon>
        <taxon>Lactobacillaceae</taxon>
        <taxon>Liquorilactobacillus</taxon>
    </lineage>
</organism>
<name>A0A3Q8CDR3_9LACO</name>
<evidence type="ECO:0000259" key="3">
    <source>
        <dbReference type="Pfam" id="PF00294"/>
    </source>
</evidence>
<keyword evidence="2" id="KW-0418">Kinase</keyword>
<dbReference type="PANTHER" id="PTHR10584">
    <property type="entry name" value="SUGAR KINASE"/>
    <property type="match status" value="1"/>
</dbReference>
<accession>A0A3Q8CDR3</accession>
<dbReference type="InterPro" id="IPR011611">
    <property type="entry name" value="PfkB_dom"/>
</dbReference>
<proteinExistence type="predicted"/>
<dbReference type="PANTHER" id="PTHR10584:SF166">
    <property type="entry name" value="RIBOKINASE"/>
    <property type="match status" value="1"/>
</dbReference>
<evidence type="ECO:0000313" key="4">
    <source>
        <dbReference type="EMBL" id="AUJ30988.1"/>
    </source>
</evidence>
<sequence length="250" mass="27799">MNFSVFSKMLGCESEFIGIFGSDLLAKKIKELLIEKQVEFSKSKTVAGESGYTKVKLENGDRKFIFSNKGGVNSSYEIKVSSEKLNSANLIHFNANGNCDELIKLVNNKTTKILYDFSDFSSMSRIEKIMPYINLGCFSFADKTSKEIESFCYMIASRFACDLLCTAGSKGAYFFENKVNKMTYVPAKKINPQDTMGAGDAFITCFATEFFNSSITKDIQEILKDATDFAACQCMVDGSFGNGFKIPENN</sequence>
<evidence type="ECO:0000313" key="5">
    <source>
        <dbReference type="Proteomes" id="UP000314960"/>
    </source>
</evidence>
<dbReference type="RefSeq" id="WP_141055932.1">
    <property type="nucleotide sequence ID" value="NZ_CP018177.1"/>
</dbReference>
<reference evidence="4 5" key="1">
    <citation type="submission" date="2016-11" db="EMBL/GenBank/DDBJ databases">
        <title>Interaction between Lactobacillus species and yeast in water kefir.</title>
        <authorList>
            <person name="Behr J."/>
            <person name="Xu D."/>
            <person name="Vogel R.F."/>
        </authorList>
    </citation>
    <scope>NUCLEOTIDE SEQUENCE [LARGE SCALE GENOMIC DNA]</scope>
    <source>
        <strain evidence="4 5">TMW 1.1822</strain>
        <plasmid evidence="5">pl11822-1</plasmid>
    </source>
</reference>